<accession>A0ABU9CII6</accession>
<comment type="caution">
    <text evidence="3">The sequence shown here is derived from an EMBL/GenBank/DDBJ whole genome shotgun (WGS) entry which is preliminary data.</text>
</comment>
<gene>
    <name evidence="3" type="ORF">AACH10_15105</name>
</gene>
<feature type="transmembrane region" description="Helical" evidence="2">
    <location>
        <begin position="319"/>
        <end position="343"/>
    </location>
</feature>
<feature type="transmembrane region" description="Helical" evidence="2">
    <location>
        <begin position="116"/>
        <end position="136"/>
    </location>
</feature>
<keyword evidence="2" id="KW-1133">Transmembrane helix</keyword>
<name>A0ABU9CII6_9BURK</name>
<keyword evidence="2" id="KW-0812">Transmembrane</keyword>
<dbReference type="RefSeq" id="WP_341411278.1">
    <property type="nucleotide sequence ID" value="NZ_JBBUTH010000008.1"/>
</dbReference>
<keyword evidence="4" id="KW-1185">Reference proteome</keyword>
<sequence length="395" mass="42755">MDFHAARMAPGWTSPSDLSAPSAPATRQLALRFTGSGSEYLRIWIVNLLLTLVTLTLYAPFAKLRRLRWQYANTLVDGQPLGFHGDAWKMLRGHLLILVFAGVYLAAGRFSATAGLLASAALAALWPALWQASLRFRLANTSWRGVRLQFTGSLGEAYAAVAPMLLPAALALASFVRPAEPGTEAPWWLALAPLATGLLWPWVAFRMKRYQHAHYHWAGQTTRLDTTAGAFYGVNFRAGMVVVLPVFLVGVVAAILLPALSSHKQPAHTGAVVFIGLMGMIALGYVTALIFGQAYLLARMQNLIWGHTRSDKLRFLSALEVRPVMAQLARNLVFTALTLGLYWPFGWVRLTALRLGSLQIEASEDPALWVAGTAPSAGSAVGDAAGDLLDIDVGL</sequence>
<keyword evidence="2" id="KW-0472">Membrane</keyword>
<dbReference type="EMBL" id="JBBUTH010000008">
    <property type="protein sequence ID" value="MEK8051576.1"/>
    <property type="molecule type" value="Genomic_DNA"/>
</dbReference>
<feature type="transmembrane region" description="Helical" evidence="2">
    <location>
        <begin position="187"/>
        <end position="205"/>
    </location>
</feature>
<proteinExistence type="predicted"/>
<evidence type="ECO:0000256" key="2">
    <source>
        <dbReference type="SAM" id="Phobius"/>
    </source>
</evidence>
<feature type="transmembrane region" description="Helical" evidence="2">
    <location>
        <begin position="272"/>
        <end position="298"/>
    </location>
</feature>
<feature type="transmembrane region" description="Helical" evidence="2">
    <location>
        <begin position="41"/>
        <end position="61"/>
    </location>
</feature>
<dbReference type="Proteomes" id="UP001365405">
    <property type="component" value="Unassembled WGS sequence"/>
</dbReference>
<feature type="transmembrane region" description="Helical" evidence="2">
    <location>
        <begin position="93"/>
        <end position="110"/>
    </location>
</feature>
<feature type="transmembrane region" description="Helical" evidence="2">
    <location>
        <begin position="241"/>
        <end position="260"/>
    </location>
</feature>
<evidence type="ECO:0000313" key="4">
    <source>
        <dbReference type="Proteomes" id="UP001365405"/>
    </source>
</evidence>
<feature type="region of interest" description="Disordered" evidence="1">
    <location>
        <begin position="1"/>
        <end position="21"/>
    </location>
</feature>
<evidence type="ECO:0000313" key="3">
    <source>
        <dbReference type="EMBL" id="MEK8051576.1"/>
    </source>
</evidence>
<dbReference type="Pfam" id="PF05987">
    <property type="entry name" value="DUF898"/>
    <property type="match status" value="1"/>
</dbReference>
<organism evidence="3 4">
    <name type="scientific">Pseudaquabacterium inlustre</name>
    <dbReference type="NCBI Taxonomy" id="2984192"/>
    <lineage>
        <taxon>Bacteria</taxon>
        <taxon>Pseudomonadati</taxon>
        <taxon>Pseudomonadota</taxon>
        <taxon>Betaproteobacteria</taxon>
        <taxon>Burkholderiales</taxon>
        <taxon>Sphaerotilaceae</taxon>
        <taxon>Pseudaquabacterium</taxon>
    </lineage>
</organism>
<protein>
    <submittedName>
        <fullName evidence="3">YjgN family protein</fullName>
    </submittedName>
</protein>
<evidence type="ECO:0000256" key="1">
    <source>
        <dbReference type="SAM" id="MobiDB-lite"/>
    </source>
</evidence>
<feature type="transmembrane region" description="Helical" evidence="2">
    <location>
        <begin position="157"/>
        <end position="175"/>
    </location>
</feature>
<dbReference type="InterPro" id="IPR010295">
    <property type="entry name" value="DUF898"/>
</dbReference>
<reference evidence="3 4" key="1">
    <citation type="submission" date="2024-04" db="EMBL/GenBank/DDBJ databases">
        <title>Novel species of the genus Ideonella isolated from streams.</title>
        <authorList>
            <person name="Lu H."/>
        </authorList>
    </citation>
    <scope>NUCLEOTIDE SEQUENCE [LARGE SCALE GENOMIC DNA]</scope>
    <source>
        <strain evidence="3 4">DXS22W</strain>
    </source>
</reference>